<comment type="subunit">
    <text evidence="9">Component of the Sec protein translocase complex. Heterotrimer consisting of SecY, SecE and SecG subunits. The heterotrimers can form oligomers, although 1 heterotrimer is thought to be able to translocate proteins. Interacts with the ribosome. Interacts with SecDF, and other proteins may be involved. Interacts with SecA.</text>
</comment>
<dbReference type="GO" id="GO:0006605">
    <property type="term" value="P:protein targeting"/>
    <property type="evidence" value="ECO:0007669"/>
    <property type="project" value="UniProtKB-UniRule"/>
</dbReference>
<dbReference type="Pfam" id="PF00584">
    <property type="entry name" value="SecE"/>
    <property type="match status" value="1"/>
</dbReference>
<dbReference type="GO" id="GO:0043952">
    <property type="term" value="P:protein transport by the Sec complex"/>
    <property type="evidence" value="ECO:0007669"/>
    <property type="project" value="UniProtKB-UniRule"/>
</dbReference>
<dbReference type="GO" id="GO:0008320">
    <property type="term" value="F:protein transmembrane transporter activity"/>
    <property type="evidence" value="ECO:0007669"/>
    <property type="project" value="UniProtKB-UniRule"/>
</dbReference>
<comment type="function">
    <text evidence="9">Essential subunit of the Sec protein translocation channel SecYEG. Clamps together the 2 halves of SecY. May contact the channel plug during translocation.</text>
</comment>
<evidence type="ECO:0000256" key="7">
    <source>
        <dbReference type="ARBA" id="ARBA00023010"/>
    </source>
</evidence>
<dbReference type="GO" id="GO:0065002">
    <property type="term" value="P:intracellular protein transmembrane transport"/>
    <property type="evidence" value="ECO:0007669"/>
    <property type="project" value="UniProtKB-UniRule"/>
</dbReference>
<dbReference type="HAMAP" id="MF_00422">
    <property type="entry name" value="SecE"/>
    <property type="match status" value="1"/>
</dbReference>
<evidence type="ECO:0000313" key="11">
    <source>
        <dbReference type="Proteomes" id="UP000178803"/>
    </source>
</evidence>
<organism evidence="10 11">
    <name type="scientific">Candidatus Woesebacteria bacterium RIFOXYD1_FULL_40_21</name>
    <dbReference type="NCBI Taxonomy" id="1802549"/>
    <lineage>
        <taxon>Bacteria</taxon>
        <taxon>Candidatus Woeseibacteriota</taxon>
    </lineage>
</organism>
<dbReference type="GO" id="GO:0005886">
    <property type="term" value="C:plasma membrane"/>
    <property type="evidence" value="ECO:0007669"/>
    <property type="project" value="UniProtKB-SubCell"/>
</dbReference>
<dbReference type="NCBIfam" id="TIGR00964">
    <property type="entry name" value="secE_bact"/>
    <property type="match status" value="1"/>
</dbReference>
<dbReference type="Gene3D" id="1.20.5.1030">
    <property type="entry name" value="Preprotein translocase secy subunit"/>
    <property type="match status" value="1"/>
</dbReference>
<protein>
    <recommendedName>
        <fullName evidence="9">Protein translocase subunit SecE</fullName>
    </recommendedName>
</protein>
<evidence type="ECO:0000313" key="10">
    <source>
        <dbReference type="EMBL" id="OGM87183.1"/>
    </source>
</evidence>
<dbReference type="EMBL" id="MGIJ01000031">
    <property type="protein sequence ID" value="OGM87183.1"/>
    <property type="molecule type" value="Genomic_DNA"/>
</dbReference>
<evidence type="ECO:0000256" key="3">
    <source>
        <dbReference type="ARBA" id="ARBA00022475"/>
    </source>
</evidence>
<comment type="caution">
    <text evidence="10">The sequence shown here is derived from an EMBL/GenBank/DDBJ whole genome shotgun (WGS) entry which is preliminary data.</text>
</comment>
<evidence type="ECO:0000256" key="9">
    <source>
        <dbReference type="HAMAP-Rule" id="MF_00422"/>
    </source>
</evidence>
<dbReference type="PRINTS" id="PR01650">
    <property type="entry name" value="SECETRNLCASE"/>
</dbReference>
<evidence type="ECO:0000256" key="8">
    <source>
        <dbReference type="ARBA" id="ARBA00023136"/>
    </source>
</evidence>
<keyword evidence="5 9" id="KW-0653">Protein transport</keyword>
<sequence>MIKFHFVGNIISYLKDVRVEVGKVVWPKREEVIRLTLVVFAISIIVGAYVGGLDFVFTKLLEVLVTR</sequence>
<dbReference type="Proteomes" id="UP000178803">
    <property type="component" value="Unassembled WGS sequence"/>
</dbReference>
<keyword evidence="3 9" id="KW-1003">Cell membrane</keyword>
<comment type="similarity">
    <text evidence="9">Belongs to the SecE/SEC61-gamma family.</text>
</comment>
<dbReference type="GO" id="GO:0009306">
    <property type="term" value="P:protein secretion"/>
    <property type="evidence" value="ECO:0007669"/>
    <property type="project" value="UniProtKB-UniRule"/>
</dbReference>
<reference evidence="10 11" key="1">
    <citation type="journal article" date="2016" name="Nat. Commun.">
        <title>Thousands of microbial genomes shed light on interconnected biogeochemical processes in an aquifer system.</title>
        <authorList>
            <person name="Anantharaman K."/>
            <person name="Brown C.T."/>
            <person name="Hug L.A."/>
            <person name="Sharon I."/>
            <person name="Castelle C.J."/>
            <person name="Probst A.J."/>
            <person name="Thomas B.C."/>
            <person name="Singh A."/>
            <person name="Wilkins M.J."/>
            <person name="Karaoz U."/>
            <person name="Brodie E.L."/>
            <person name="Williams K.H."/>
            <person name="Hubbard S.S."/>
            <person name="Banfield J.F."/>
        </authorList>
    </citation>
    <scope>NUCLEOTIDE SEQUENCE [LARGE SCALE GENOMIC DNA]</scope>
</reference>
<gene>
    <name evidence="9" type="primary">secE</name>
    <name evidence="10" type="ORF">A2614_01930</name>
</gene>
<dbReference type="InterPro" id="IPR005807">
    <property type="entry name" value="SecE_bac"/>
</dbReference>
<feature type="transmembrane region" description="Helical" evidence="9">
    <location>
        <begin position="32"/>
        <end position="51"/>
    </location>
</feature>
<keyword evidence="6 9" id="KW-1133">Transmembrane helix</keyword>
<evidence type="ECO:0000256" key="5">
    <source>
        <dbReference type="ARBA" id="ARBA00022927"/>
    </source>
</evidence>
<evidence type="ECO:0000256" key="6">
    <source>
        <dbReference type="ARBA" id="ARBA00022989"/>
    </source>
</evidence>
<dbReference type="InterPro" id="IPR038379">
    <property type="entry name" value="SecE_sf"/>
</dbReference>
<proteinExistence type="inferred from homology"/>
<dbReference type="PANTHER" id="PTHR33910:SF1">
    <property type="entry name" value="PROTEIN TRANSLOCASE SUBUNIT SECE"/>
    <property type="match status" value="1"/>
</dbReference>
<evidence type="ECO:0000256" key="2">
    <source>
        <dbReference type="ARBA" id="ARBA00022448"/>
    </source>
</evidence>
<dbReference type="InterPro" id="IPR001901">
    <property type="entry name" value="Translocase_SecE/Sec61-g"/>
</dbReference>
<evidence type="ECO:0000256" key="1">
    <source>
        <dbReference type="ARBA" id="ARBA00004370"/>
    </source>
</evidence>
<comment type="subcellular location">
    <subcellularLocation>
        <location evidence="9">Cell membrane</location>
        <topology evidence="9">Single-pass membrane protein</topology>
    </subcellularLocation>
    <subcellularLocation>
        <location evidence="1">Membrane</location>
    </subcellularLocation>
</comment>
<keyword evidence="4 9" id="KW-0812">Transmembrane</keyword>
<accession>A0A1F8DEZ9</accession>
<dbReference type="PANTHER" id="PTHR33910">
    <property type="entry name" value="PROTEIN TRANSLOCASE SUBUNIT SECE"/>
    <property type="match status" value="1"/>
</dbReference>
<keyword evidence="8 9" id="KW-0472">Membrane</keyword>
<dbReference type="AlphaFoldDB" id="A0A1F8DEZ9"/>
<name>A0A1F8DEZ9_9BACT</name>
<keyword evidence="2 9" id="KW-0813">Transport</keyword>
<evidence type="ECO:0000256" key="4">
    <source>
        <dbReference type="ARBA" id="ARBA00022692"/>
    </source>
</evidence>
<keyword evidence="7 9" id="KW-0811">Translocation</keyword>